<evidence type="ECO:0000313" key="12">
    <source>
        <dbReference type="EMBL" id="CDZ97978.1"/>
    </source>
</evidence>
<feature type="region of interest" description="Disordered" evidence="9">
    <location>
        <begin position="16"/>
        <end position="55"/>
    </location>
</feature>
<evidence type="ECO:0000256" key="9">
    <source>
        <dbReference type="SAM" id="MobiDB-lite"/>
    </source>
</evidence>
<name>A0A0F7SJW9_PHARH</name>
<feature type="domain" description="T-SNARE coiled-coil homology" evidence="11">
    <location>
        <begin position="306"/>
        <end position="368"/>
    </location>
</feature>
<evidence type="ECO:0000256" key="4">
    <source>
        <dbReference type="ARBA" id="ARBA00022692"/>
    </source>
</evidence>
<accession>A0A0F7SJW9</accession>
<evidence type="ECO:0000256" key="5">
    <source>
        <dbReference type="ARBA" id="ARBA00022927"/>
    </source>
</evidence>
<dbReference type="PROSITE" id="PS50192">
    <property type="entry name" value="T_SNARE"/>
    <property type="match status" value="1"/>
</dbReference>
<dbReference type="InterPro" id="IPR000727">
    <property type="entry name" value="T_SNARE_dom"/>
</dbReference>
<dbReference type="GO" id="GO:0031201">
    <property type="term" value="C:SNARE complex"/>
    <property type="evidence" value="ECO:0007669"/>
    <property type="project" value="TreeGrafter"/>
</dbReference>
<dbReference type="Gene3D" id="1.20.5.110">
    <property type="match status" value="1"/>
</dbReference>
<evidence type="ECO:0000256" key="6">
    <source>
        <dbReference type="ARBA" id="ARBA00022989"/>
    </source>
</evidence>
<evidence type="ECO:0000256" key="8">
    <source>
        <dbReference type="ARBA" id="ARBA00023136"/>
    </source>
</evidence>
<keyword evidence="6 10" id="KW-1133">Transmembrane helix</keyword>
<reference evidence="12" key="1">
    <citation type="submission" date="2014-08" db="EMBL/GenBank/DDBJ databases">
        <authorList>
            <person name="Sharma Rahul"/>
            <person name="Thines Marco"/>
        </authorList>
    </citation>
    <scope>NUCLEOTIDE SEQUENCE</scope>
</reference>
<sequence>MAIDNTSAFRKLYSERVSSITTDEPDRSSASSSKTGLRRGQNQRQGRGGSVDTDDGKDEFLAEAYRIHHHLQGLLTSLSAIKRQYLSISSSSSNPMASSGLKGKSRENVSNSTKIFGETEREEFDLQAKILLKRCLERVLSLEKAEEQTGGLFKKGKSREFDLDEVPTSTRLLSLILPPSMVPNMTSSSSSFKILIAAHHSSILFYLHASLSKAGQALSDLQEERVRRLTEAESRSLGGGLSILRDQYKSSSNPDADKTGENSSTTTTKMMAGLGIPEAPVVKREGESELTREQIQLFESENEQMMKTYDSHLEEIQKTQKTLSQISTLQSLLSQSLMQQAETSDRLLLEAGQTVSDVKAGNEQLRKAQERSGSGRIMLLTFLIGASLALLFLDWYS</sequence>
<keyword evidence="3" id="KW-0813">Transport</keyword>
<dbReference type="PANTHER" id="PTHR15959">
    <property type="entry name" value="SYNTAXIN-18"/>
    <property type="match status" value="1"/>
</dbReference>
<feature type="region of interest" description="Disordered" evidence="9">
    <location>
        <begin position="89"/>
        <end position="110"/>
    </location>
</feature>
<dbReference type="EMBL" id="LN483273">
    <property type="protein sequence ID" value="CDZ97978.1"/>
    <property type="molecule type" value="Genomic_DNA"/>
</dbReference>
<proteinExistence type="inferred from homology"/>
<feature type="compositionally biased region" description="Low complexity" evidence="9">
    <location>
        <begin position="89"/>
        <end position="99"/>
    </location>
</feature>
<dbReference type="PANTHER" id="PTHR15959:SF0">
    <property type="entry name" value="SYNTAXIN-18"/>
    <property type="match status" value="1"/>
</dbReference>
<keyword evidence="8 10" id="KW-0472">Membrane</keyword>
<evidence type="ECO:0000256" key="2">
    <source>
        <dbReference type="ARBA" id="ARBA00009063"/>
    </source>
</evidence>
<comment type="subcellular location">
    <subcellularLocation>
        <location evidence="1">Membrane</location>
        <topology evidence="1">Single-pass type IV membrane protein</topology>
    </subcellularLocation>
</comment>
<keyword evidence="5" id="KW-0653">Protein transport</keyword>
<dbReference type="AlphaFoldDB" id="A0A0F7SJW9"/>
<feature type="region of interest" description="Disordered" evidence="9">
    <location>
        <begin position="243"/>
        <end position="269"/>
    </location>
</feature>
<evidence type="ECO:0000256" key="7">
    <source>
        <dbReference type="ARBA" id="ARBA00023054"/>
    </source>
</evidence>
<dbReference type="GO" id="GO:0006890">
    <property type="term" value="P:retrograde vesicle-mediated transport, Golgi to endoplasmic reticulum"/>
    <property type="evidence" value="ECO:0007669"/>
    <property type="project" value="TreeGrafter"/>
</dbReference>
<dbReference type="GO" id="GO:0015031">
    <property type="term" value="P:protein transport"/>
    <property type="evidence" value="ECO:0007669"/>
    <property type="project" value="UniProtKB-KW"/>
</dbReference>
<evidence type="ECO:0000259" key="11">
    <source>
        <dbReference type="PROSITE" id="PS50192"/>
    </source>
</evidence>
<comment type="similarity">
    <text evidence="2">Belongs to the syntaxin family.</text>
</comment>
<evidence type="ECO:0000256" key="10">
    <source>
        <dbReference type="SAM" id="Phobius"/>
    </source>
</evidence>
<organism evidence="12">
    <name type="scientific">Phaffia rhodozyma</name>
    <name type="common">Yeast</name>
    <name type="synonym">Xanthophyllomyces dendrorhous</name>
    <dbReference type="NCBI Taxonomy" id="264483"/>
    <lineage>
        <taxon>Eukaryota</taxon>
        <taxon>Fungi</taxon>
        <taxon>Dikarya</taxon>
        <taxon>Basidiomycota</taxon>
        <taxon>Agaricomycotina</taxon>
        <taxon>Tremellomycetes</taxon>
        <taxon>Cystofilobasidiales</taxon>
        <taxon>Mrakiaceae</taxon>
        <taxon>Phaffia</taxon>
    </lineage>
</organism>
<keyword evidence="7" id="KW-0175">Coiled coil</keyword>
<feature type="transmembrane region" description="Helical" evidence="10">
    <location>
        <begin position="377"/>
        <end position="396"/>
    </location>
</feature>
<feature type="compositionally biased region" description="Polar residues" evidence="9">
    <location>
        <begin position="16"/>
        <end position="35"/>
    </location>
</feature>
<keyword evidence="4 10" id="KW-0812">Transmembrane</keyword>
<dbReference type="GO" id="GO:0005783">
    <property type="term" value="C:endoplasmic reticulum"/>
    <property type="evidence" value="ECO:0007669"/>
    <property type="project" value="TreeGrafter"/>
</dbReference>
<evidence type="ECO:0000256" key="3">
    <source>
        <dbReference type="ARBA" id="ARBA00022448"/>
    </source>
</evidence>
<protein>
    <submittedName>
        <fullName evidence="12">STX18</fullName>
    </submittedName>
</protein>
<evidence type="ECO:0000256" key="1">
    <source>
        <dbReference type="ARBA" id="ARBA00004211"/>
    </source>
</evidence>